<organism evidence="2">
    <name type="scientific">Schizaphis graminum</name>
    <name type="common">Green bug aphid</name>
    <dbReference type="NCBI Taxonomy" id="13262"/>
    <lineage>
        <taxon>Eukaryota</taxon>
        <taxon>Metazoa</taxon>
        <taxon>Ecdysozoa</taxon>
        <taxon>Arthropoda</taxon>
        <taxon>Hexapoda</taxon>
        <taxon>Insecta</taxon>
        <taxon>Pterygota</taxon>
        <taxon>Neoptera</taxon>
        <taxon>Paraneoptera</taxon>
        <taxon>Hemiptera</taxon>
        <taxon>Sternorrhyncha</taxon>
        <taxon>Aphidomorpha</taxon>
        <taxon>Aphidoidea</taxon>
        <taxon>Aphididae</taxon>
        <taxon>Aphidini</taxon>
        <taxon>Schizaphis</taxon>
    </lineage>
</organism>
<evidence type="ECO:0000256" key="1">
    <source>
        <dbReference type="SAM" id="MobiDB-lite"/>
    </source>
</evidence>
<accession>A0A2S2PQA3</accession>
<sequence length="99" mass="10849">MVLLLALCASQEPRRLTTDVRRSEPASIDRVSSMDHQPRTEHPFSPKSGECPHVPLVEACTCLSPSWSDRELSTSLPVFGYGQPPVHMAPPVGWVGAKE</sequence>
<evidence type="ECO:0000313" key="2">
    <source>
        <dbReference type="EMBL" id="MBY31639.1"/>
    </source>
</evidence>
<dbReference type="AlphaFoldDB" id="A0A2S2PQA3"/>
<name>A0A2S2PQA3_SCHGA</name>
<reference evidence="2" key="1">
    <citation type="submission" date="2018-04" db="EMBL/GenBank/DDBJ databases">
        <title>Transcriptome of Schizaphis graminum biotype I.</title>
        <authorList>
            <person name="Scully E.D."/>
            <person name="Geib S.M."/>
            <person name="Palmer N.A."/>
            <person name="Koch K."/>
            <person name="Bradshaw J."/>
            <person name="Heng-Moss T."/>
            <person name="Sarath G."/>
        </authorList>
    </citation>
    <scope>NUCLEOTIDE SEQUENCE</scope>
</reference>
<feature type="region of interest" description="Disordered" evidence="1">
    <location>
        <begin position="16"/>
        <end position="48"/>
    </location>
</feature>
<feature type="compositionally biased region" description="Basic and acidic residues" evidence="1">
    <location>
        <begin position="32"/>
        <end position="44"/>
    </location>
</feature>
<proteinExistence type="predicted"/>
<dbReference type="EMBL" id="GGMR01019020">
    <property type="protein sequence ID" value="MBY31639.1"/>
    <property type="molecule type" value="Transcribed_RNA"/>
</dbReference>
<gene>
    <name evidence="2" type="ORF">g.119067</name>
</gene>
<protein>
    <submittedName>
        <fullName evidence="2">Uncharacterized protein</fullName>
    </submittedName>
</protein>